<organism evidence="2 3">
    <name type="scientific">Novymonas esmeraldas</name>
    <dbReference type="NCBI Taxonomy" id="1808958"/>
    <lineage>
        <taxon>Eukaryota</taxon>
        <taxon>Discoba</taxon>
        <taxon>Euglenozoa</taxon>
        <taxon>Kinetoplastea</taxon>
        <taxon>Metakinetoplastina</taxon>
        <taxon>Trypanosomatida</taxon>
        <taxon>Trypanosomatidae</taxon>
        <taxon>Novymonas</taxon>
    </lineage>
</organism>
<gene>
    <name evidence="2" type="ORF">NESM_000341900</name>
</gene>
<comment type="caution">
    <text evidence="2">The sequence shown here is derived from an EMBL/GenBank/DDBJ whole genome shotgun (WGS) entry which is preliminary data.</text>
</comment>
<feature type="compositionally biased region" description="Acidic residues" evidence="1">
    <location>
        <begin position="416"/>
        <end position="425"/>
    </location>
</feature>
<evidence type="ECO:0000256" key="1">
    <source>
        <dbReference type="SAM" id="MobiDB-lite"/>
    </source>
</evidence>
<feature type="compositionally biased region" description="Low complexity" evidence="1">
    <location>
        <begin position="397"/>
        <end position="415"/>
    </location>
</feature>
<accession>A0AAW0ELJ6</accession>
<sequence length="510" mass="53131">MADAPPALVVYAGQVATYVCDAGDVQPTYPTLPPITEELLRLVRQRLHISAAAHVSGPSPSTASAAAAPGSTPVDGVRRQMQQRADNLCQRVLPLMAGRQVVLVVPLCHAASYREEWVRLCFDAHVRTRRLVLMSDTVASAFACGVDSGVVLHASLFAVSVCRVEAGSSTRYGHSSAGGVQALCGARCSSQLMAEWPELAAVLAAAAPPRDAAAATEAATSTEDATRLSSVDWAAAAVVSPACRDALIRAFGFKAYTAVVVRALAESSQQQQRPPSTSSSSKGKGKGGGGGRHTASLLLAELRRVYPRAARRAPGQLEKLLARVVQGGSPAQVAGDTEPCVLAGEALAVPHLRDLFHQLVTHCGDDLWAVVERERRLRKRCPPAAVVADGISAPVNSGAAAPASASQDSAGSSSDSGDDSDTEETTPDRPASDSASSSPASTSSSVSDASEDASWLHPQPTPLPTAPWWLPLLGGSIVGRLTDHDLQRALITEEEARESNGAVVHDRILL</sequence>
<dbReference type="Proteomes" id="UP001430356">
    <property type="component" value="Unassembled WGS sequence"/>
</dbReference>
<feature type="compositionally biased region" description="Low complexity" evidence="1">
    <location>
        <begin position="56"/>
        <end position="73"/>
    </location>
</feature>
<protein>
    <submittedName>
        <fullName evidence="2">Uncharacterized protein</fullName>
    </submittedName>
</protein>
<evidence type="ECO:0000313" key="2">
    <source>
        <dbReference type="EMBL" id="KAK7194269.1"/>
    </source>
</evidence>
<name>A0AAW0ELJ6_9TRYP</name>
<feature type="compositionally biased region" description="Low complexity" evidence="1">
    <location>
        <begin position="432"/>
        <end position="458"/>
    </location>
</feature>
<evidence type="ECO:0000313" key="3">
    <source>
        <dbReference type="Proteomes" id="UP001430356"/>
    </source>
</evidence>
<reference evidence="2 3" key="1">
    <citation type="journal article" date="2021" name="MBio">
        <title>A New Model Trypanosomatid, Novymonas esmeraldas: Genomic Perception of Its 'Candidatus Pandoraea novymonadis' Endosymbiont.</title>
        <authorList>
            <person name="Zakharova A."/>
            <person name="Saura A."/>
            <person name="Butenko A."/>
            <person name="Podesvova L."/>
            <person name="Warmusova S."/>
            <person name="Kostygov A.Y."/>
            <person name="Nenarokova A."/>
            <person name="Lukes J."/>
            <person name="Opperdoes F.R."/>
            <person name="Yurchenko V."/>
        </authorList>
    </citation>
    <scope>NUCLEOTIDE SEQUENCE [LARGE SCALE GENOMIC DNA]</scope>
    <source>
        <strain evidence="2 3">E262AT.01</strain>
    </source>
</reference>
<feature type="region of interest" description="Disordered" evidence="1">
    <location>
        <begin position="266"/>
        <end position="292"/>
    </location>
</feature>
<feature type="compositionally biased region" description="Low complexity" evidence="1">
    <location>
        <begin position="267"/>
        <end position="282"/>
    </location>
</feature>
<keyword evidence="3" id="KW-1185">Reference proteome</keyword>
<dbReference type="EMBL" id="JAECZO010000033">
    <property type="protein sequence ID" value="KAK7194269.1"/>
    <property type="molecule type" value="Genomic_DNA"/>
</dbReference>
<feature type="region of interest" description="Disordered" evidence="1">
    <location>
        <begin position="53"/>
        <end position="74"/>
    </location>
</feature>
<feature type="region of interest" description="Disordered" evidence="1">
    <location>
        <begin position="394"/>
        <end position="459"/>
    </location>
</feature>
<proteinExistence type="predicted"/>
<dbReference type="AlphaFoldDB" id="A0AAW0ELJ6"/>